<sequence>MQTTGIISLFAIILAVYNIMSKQIRRNLWYILDFSDYLLLLVQWGFIGLILIKETAITMACNTTLSAGVTNPENPLATVVYLYVSSLALFFSFKLNNLGVYRKKAFIDNLTDLFYKKEYGLMVEDLDRYYGRLIQDPEKRLRVISLRYFLKSYTSVSNIMVQIFKTFDLFLKLIHYIFKIFFNTAKVIIYNISIALGIFIGFVEYLTKLNFSIDNLELNNVRQSIAKYINLSKKLTFNGWFFQKFDKLYKELLKFPSTAYLIFLNTIFGVTASFDSYFKKFIIMVLRNEEFIQILFEQKPELGFKILKSDFLKNKELHWSKVIKYLLNDRNSIFYHEIRLEYDGRYRDHHETSGDKYFLGIFRDENYMNIFIFEEILFEMMSEVNLYLNGIRNEENHTENFFEHENNHWKSPVYVFIKFLDKISNYSLFTLKYYYSGVIINLYRHLVQNMIKATPNNTHNGFRSMYQYYLVFLLKLQIDNVKKIISEYTEMNTDKTLVDYMLLDMLEMIRLFPLGQDRFKYIKKIILSMFLQLYFELNIFSTDPVYRYYGERLNRYLIFGRNSDSVLGELSNVYEEIKQSEPTFENYQILDFEDLSEYVIRLPNQYKNKNFLNVKSEIISRSQ</sequence>
<evidence type="ECO:0000313" key="2">
    <source>
        <dbReference type="EMBL" id="MBA2861012.1"/>
    </source>
</evidence>
<accession>A0A7J9PCP4</accession>
<reference evidence="2 3" key="1">
    <citation type="submission" date="2020-07" db="EMBL/GenBank/DDBJ databases">
        <title>Genomic Encyclopedia of Type Strains, Phase IV (KMG-V): Genome sequencing to study the core and pangenomes of soil and plant-associated prokaryotes.</title>
        <authorList>
            <person name="Whitman W."/>
        </authorList>
    </citation>
    <scope>NUCLEOTIDE SEQUENCE [LARGE SCALE GENOMIC DNA]</scope>
    <source>
        <strain evidence="2 3">C9</strain>
    </source>
</reference>
<feature type="transmembrane region" description="Helical" evidence="1">
    <location>
        <begin position="187"/>
        <end position="206"/>
    </location>
</feature>
<proteinExistence type="predicted"/>
<evidence type="ECO:0000256" key="1">
    <source>
        <dbReference type="SAM" id="Phobius"/>
    </source>
</evidence>
<evidence type="ECO:0000313" key="3">
    <source>
        <dbReference type="Proteomes" id="UP000568063"/>
    </source>
</evidence>
<name>A0A7J9PCP4_METMI</name>
<feature type="transmembrane region" description="Helical" evidence="1">
    <location>
        <begin position="6"/>
        <end position="25"/>
    </location>
</feature>
<dbReference type="Proteomes" id="UP000568063">
    <property type="component" value="Unassembled WGS sequence"/>
</dbReference>
<feature type="transmembrane region" description="Helical" evidence="1">
    <location>
        <begin position="258"/>
        <end position="278"/>
    </location>
</feature>
<protein>
    <submittedName>
        <fullName evidence="2">Uncharacterized protein</fullName>
    </submittedName>
</protein>
<keyword evidence="1" id="KW-0812">Transmembrane</keyword>
<gene>
    <name evidence="2" type="ORF">HNP91_001844</name>
</gene>
<keyword evidence="1" id="KW-1133">Transmembrane helix</keyword>
<dbReference type="AlphaFoldDB" id="A0A7J9PCP4"/>
<dbReference type="EMBL" id="JACDUM010000004">
    <property type="protein sequence ID" value="MBA2861012.1"/>
    <property type="molecule type" value="Genomic_DNA"/>
</dbReference>
<dbReference type="RefSeq" id="WP_011868911.1">
    <property type="nucleotide sequence ID" value="NZ_JACDUM010000004.1"/>
</dbReference>
<keyword evidence="1" id="KW-0472">Membrane</keyword>
<feature type="transmembrane region" description="Helical" evidence="1">
    <location>
        <begin position="37"/>
        <end position="56"/>
    </location>
</feature>
<organism evidence="2 3">
    <name type="scientific">Methanococcus maripaludis</name>
    <name type="common">Methanococcus deltae</name>
    <dbReference type="NCBI Taxonomy" id="39152"/>
    <lineage>
        <taxon>Archaea</taxon>
        <taxon>Methanobacteriati</taxon>
        <taxon>Methanobacteriota</taxon>
        <taxon>Methanomada group</taxon>
        <taxon>Methanococci</taxon>
        <taxon>Methanococcales</taxon>
        <taxon>Methanococcaceae</taxon>
        <taxon>Methanococcus</taxon>
    </lineage>
</organism>
<comment type="caution">
    <text evidence="2">The sequence shown here is derived from an EMBL/GenBank/DDBJ whole genome shotgun (WGS) entry which is preliminary data.</text>
</comment>
<feature type="transmembrane region" description="Helical" evidence="1">
    <location>
        <begin position="76"/>
        <end position="95"/>
    </location>
</feature>